<dbReference type="Proteomes" id="UP000814128">
    <property type="component" value="Unassembled WGS sequence"/>
</dbReference>
<accession>A0ACB8QTK1</accession>
<proteinExistence type="predicted"/>
<reference evidence="1" key="2">
    <citation type="journal article" date="2022" name="New Phytol.">
        <title>Evolutionary transition to the ectomycorrhizal habit in the genomes of a hyperdiverse lineage of mushroom-forming fungi.</title>
        <authorList>
            <person name="Looney B."/>
            <person name="Miyauchi S."/>
            <person name="Morin E."/>
            <person name="Drula E."/>
            <person name="Courty P.E."/>
            <person name="Kohler A."/>
            <person name="Kuo A."/>
            <person name="LaButti K."/>
            <person name="Pangilinan J."/>
            <person name="Lipzen A."/>
            <person name="Riley R."/>
            <person name="Andreopoulos W."/>
            <person name="He G."/>
            <person name="Johnson J."/>
            <person name="Nolan M."/>
            <person name="Tritt A."/>
            <person name="Barry K.W."/>
            <person name="Grigoriev I.V."/>
            <person name="Nagy L.G."/>
            <person name="Hibbett D."/>
            <person name="Henrissat B."/>
            <person name="Matheny P.B."/>
            <person name="Labbe J."/>
            <person name="Martin F.M."/>
        </authorList>
    </citation>
    <scope>NUCLEOTIDE SEQUENCE</scope>
    <source>
        <strain evidence="1">EC-137</strain>
    </source>
</reference>
<organism evidence="1 2">
    <name type="scientific">Vararia minispora EC-137</name>
    <dbReference type="NCBI Taxonomy" id="1314806"/>
    <lineage>
        <taxon>Eukaryota</taxon>
        <taxon>Fungi</taxon>
        <taxon>Dikarya</taxon>
        <taxon>Basidiomycota</taxon>
        <taxon>Agaricomycotina</taxon>
        <taxon>Agaricomycetes</taxon>
        <taxon>Russulales</taxon>
        <taxon>Lachnocladiaceae</taxon>
        <taxon>Vararia</taxon>
    </lineage>
</organism>
<comment type="caution">
    <text evidence="1">The sequence shown here is derived from an EMBL/GenBank/DDBJ whole genome shotgun (WGS) entry which is preliminary data.</text>
</comment>
<gene>
    <name evidence="1" type="ORF">K488DRAFT_44321</name>
</gene>
<sequence>MSTETTDVDASQSIPTFFDALPYYDDDLERFPILRERVQHEIAVEVQKLQQVHGDRLHPHVPPDLDLFKEHALLADEMKRVEEGHKLDAIDRIRYTLPVPGEGASEGEWKAALDNARTQLEHQRIRHNNLALLSQYGANAWKVHNYMLEADAKKAAQMLEAMKEETTSVNRDRKNAQMRIGNELTSLEKRWQELIGGVLQIEMANVAMELEVQRLNRRETELSRAL</sequence>
<keyword evidence="2" id="KW-1185">Reference proteome</keyword>
<protein>
    <submittedName>
        <fullName evidence="1">Breast carcinoma amplified sequence 2</fullName>
    </submittedName>
</protein>
<evidence type="ECO:0000313" key="1">
    <source>
        <dbReference type="EMBL" id="KAI0034940.1"/>
    </source>
</evidence>
<reference evidence="1" key="1">
    <citation type="submission" date="2021-02" db="EMBL/GenBank/DDBJ databases">
        <authorList>
            <consortium name="DOE Joint Genome Institute"/>
            <person name="Ahrendt S."/>
            <person name="Looney B.P."/>
            <person name="Miyauchi S."/>
            <person name="Morin E."/>
            <person name="Drula E."/>
            <person name="Courty P.E."/>
            <person name="Chicoki N."/>
            <person name="Fauchery L."/>
            <person name="Kohler A."/>
            <person name="Kuo A."/>
            <person name="Labutti K."/>
            <person name="Pangilinan J."/>
            <person name="Lipzen A."/>
            <person name="Riley R."/>
            <person name="Andreopoulos W."/>
            <person name="He G."/>
            <person name="Johnson J."/>
            <person name="Barry K.W."/>
            <person name="Grigoriev I.V."/>
            <person name="Nagy L."/>
            <person name="Hibbett D."/>
            <person name="Henrissat B."/>
            <person name="Matheny P.B."/>
            <person name="Labbe J."/>
            <person name="Martin F."/>
        </authorList>
    </citation>
    <scope>NUCLEOTIDE SEQUENCE</scope>
    <source>
        <strain evidence="1">EC-137</strain>
    </source>
</reference>
<dbReference type="EMBL" id="MU273492">
    <property type="protein sequence ID" value="KAI0034940.1"/>
    <property type="molecule type" value="Genomic_DNA"/>
</dbReference>
<name>A0ACB8QTK1_9AGAM</name>
<evidence type="ECO:0000313" key="2">
    <source>
        <dbReference type="Proteomes" id="UP000814128"/>
    </source>
</evidence>